<keyword evidence="1" id="KW-0472">Membrane</keyword>
<feature type="transmembrane region" description="Helical" evidence="1">
    <location>
        <begin position="357"/>
        <end position="374"/>
    </location>
</feature>
<feature type="transmembrane region" description="Helical" evidence="1">
    <location>
        <begin position="239"/>
        <end position="256"/>
    </location>
</feature>
<dbReference type="EMBL" id="LBVP01000014">
    <property type="protein sequence ID" value="KKQ89433.1"/>
    <property type="molecule type" value="Genomic_DNA"/>
</dbReference>
<name>A0A0G0LBM9_9BACT</name>
<dbReference type="GO" id="GO:0016740">
    <property type="term" value="F:transferase activity"/>
    <property type="evidence" value="ECO:0007669"/>
    <property type="project" value="UniProtKB-KW"/>
</dbReference>
<feature type="transmembrane region" description="Helical" evidence="1">
    <location>
        <begin position="333"/>
        <end position="351"/>
    </location>
</feature>
<feature type="transmembrane region" description="Helical" evidence="1">
    <location>
        <begin position="171"/>
        <end position="201"/>
    </location>
</feature>
<feature type="transmembrane region" description="Helical" evidence="1">
    <location>
        <begin position="80"/>
        <end position="108"/>
    </location>
</feature>
<dbReference type="Proteomes" id="UP000034893">
    <property type="component" value="Unassembled WGS sequence"/>
</dbReference>
<keyword evidence="1" id="KW-0812">Transmembrane</keyword>
<gene>
    <name evidence="2" type="ORF">UT12_C0014G0011</name>
</gene>
<feature type="transmembrane region" description="Helical" evidence="1">
    <location>
        <begin position="144"/>
        <end position="159"/>
    </location>
</feature>
<evidence type="ECO:0000313" key="3">
    <source>
        <dbReference type="Proteomes" id="UP000034893"/>
    </source>
</evidence>
<keyword evidence="1" id="KW-1133">Transmembrane helix</keyword>
<sequence length="522" mass="59793">MLAYLRKMTKKEIFWPLLIFIIALVLRLHNSSELFFWNIDEDRFALTAKRILIDHRPVLIGYSLPRDIYLGPIFPYILSFWYFLVGMNPFGLPVIAAILTAITAVLVFFVGKTIFESKRIGTIASLLYAFSSLAVVYSKVLTELTIAPIIALLTYLILYQNLKSKKPVNLIWLWVVLIVAVQNEGSSFSLLVLVAAVWLIYRFKIPIRKLAFLLIMMVGSHISLLIFDLRHNFFLTKSFVGFFSGGVSGQVPLLAFENLTKSFEIFPNTLARFLLISGEKSISGQILPCADLITQRESAISGTSFFFAVIILLFFITSIFLKKKRAYGQQIIFIHFAVMLIGIFLFNVFMGDWFFEWILVIFLPGFSLMIAYFFKKISENIRYGNLLTFTILGVLMFANLKSIYLTKDAFGLAAKAEATEKALREVDKKPFFLDSIGSCFAQGYNYLFWYFGNFPTHSYSDDQFTPTYYPRSTNKKPSLGAVMVNPSKEESEEFKTRYNFYKQKAKKIERVGAIEILIVELN</sequence>
<evidence type="ECO:0000313" key="2">
    <source>
        <dbReference type="EMBL" id="KKQ89433.1"/>
    </source>
</evidence>
<dbReference type="AlphaFoldDB" id="A0A0G0LBM9"/>
<comment type="caution">
    <text evidence="2">The sequence shown here is derived from an EMBL/GenBank/DDBJ whole genome shotgun (WGS) entry which is preliminary data.</text>
</comment>
<proteinExistence type="predicted"/>
<feature type="transmembrane region" description="Helical" evidence="1">
    <location>
        <begin position="386"/>
        <end position="405"/>
    </location>
</feature>
<keyword evidence="2" id="KW-0808">Transferase</keyword>
<protein>
    <submittedName>
        <fullName evidence="2">Glycosyl transferase, family 39</fullName>
    </submittedName>
</protein>
<evidence type="ECO:0000256" key="1">
    <source>
        <dbReference type="SAM" id="Phobius"/>
    </source>
</evidence>
<feature type="transmembrane region" description="Helical" evidence="1">
    <location>
        <begin position="207"/>
        <end position="227"/>
    </location>
</feature>
<reference evidence="2 3" key="1">
    <citation type="journal article" date="2015" name="Nature">
        <title>rRNA introns, odd ribosomes, and small enigmatic genomes across a large radiation of phyla.</title>
        <authorList>
            <person name="Brown C.T."/>
            <person name="Hug L.A."/>
            <person name="Thomas B.C."/>
            <person name="Sharon I."/>
            <person name="Castelle C.J."/>
            <person name="Singh A."/>
            <person name="Wilkins M.J."/>
            <person name="Williams K.H."/>
            <person name="Banfield J.F."/>
        </authorList>
    </citation>
    <scope>NUCLEOTIDE SEQUENCE [LARGE SCALE GENOMIC DNA]</scope>
</reference>
<feature type="transmembrane region" description="Helical" evidence="1">
    <location>
        <begin position="300"/>
        <end position="321"/>
    </location>
</feature>
<organism evidence="2 3">
    <name type="scientific">Candidatus Curtissbacteria bacterium GW2011_GWC2_38_9</name>
    <dbReference type="NCBI Taxonomy" id="1618414"/>
    <lineage>
        <taxon>Bacteria</taxon>
        <taxon>Candidatus Curtissiibacteriota</taxon>
    </lineage>
</organism>
<accession>A0A0G0LBM9</accession>
<feature type="transmembrane region" description="Helical" evidence="1">
    <location>
        <begin position="12"/>
        <end position="29"/>
    </location>
</feature>